<feature type="region of interest" description="Disordered" evidence="1">
    <location>
        <begin position="1"/>
        <end position="25"/>
    </location>
</feature>
<dbReference type="RefSeq" id="WP_109705761.1">
    <property type="nucleotide sequence ID" value="NZ_QGDB01000002.1"/>
</dbReference>
<keyword evidence="3" id="KW-1185">Reference proteome</keyword>
<evidence type="ECO:0000256" key="1">
    <source>
        <dbReference type="SAM" id="MobiDB-lite"/>
    </source>
</evidence>
<sequence>MRNHNANRPRARRHGTSKAKPKVYRTPERILTAAEFQAQGTSAAAVLSIANLHAPRAADELRKTAIELARMTGEPLGRGLTQGGAKPANDNRTPVRRAA</sequence>
<dbReference type="AlphaFoldDB" id="A0A316JA70"/>
<dbReference type="Proteomes" id="UP000245865">
    <property type="component" value="Unassembled WGS sequence"/>
</dbReference>
<name>A0A316JA70_9HYPH</name>
<evidence type="ECO:0000313" key="3">
    <source>
        <dbReference type="Proteomes" id="UP000245865"/>
    </source>
</evidence>
<dbReference type="EMBL" id="QGDB01000002">
    <property type="protein sequence ID" value="PWL18867.1"/>
    <property type="molecule type" value="Genomic_DNA"/>
</dbReference>
<gene>
    <name evidence="2" type="ORF">DKP76_07345</name>
</gene>
<proteinExistence type="predicted"/>
<feature type="compositionally biased region" description="Basic residues" evidence="1">
    <location>
        <begin position="1"/>
        <end position="23"/>
    </location>
</feature>
<feature type="region of interest" description="Disordered" evidence="1">
    <location>
        <begin position="74"/>
        <end position="99"/>
    </location>
</feature>
<accession>A0A316JA70</accession>
<evidence type="ECO:0000313" key="2">
    <source>
        <dbReference type="EMBL" id="PWL18867.1"/>
    </source>
</evidence>
<reference evidence="2 3" key="1">
    <citation type="submission" date="2018-05" db="EMBL/GenBank/DDBJ databases">
        <title>Comparative genomic sequence analysis between strain HN4 and CCM 8460T (Falsochrobactrum ovis) will provide more evidence to prove that HN4 is a new species of Falsochrobactrum.</title>
        <authorList>
            <person name="Lyu W."/>
            <person name="Sun L."/>
            <person name="Yao L."/>
        </authorList>
    </citation>
    <scope>NUCLEOTIDE SEQUENCE [LARGE SCALE GENOMIC DNA]</scope>
    <source>
        <strain evidence="2 3">HN4</strain>
    </source>
</reference>
<comment type="caution">
    <text evidence="2">The sequence shown here is derived from an EMBL/GenBank/DDBJ whole genome shotgun (WGS) entry which is preliminary data.</text>
</comment>
<dbReference type="OrthoDB" id="8450883at2"/>
<protein>
    <submittedName>
        <fullName evidence="2">Uncharacterized protein</fullName>
    </submittedName>
</protein>
<organism evidence="2 3">
    <name type="scientific">Falsochrobactrum shanghaiense</name>
    <dbReference type="NCBI Taxonomy" id="2201899"/>
    <lineage>
        <taxon>Bacteria</taxon>
        <taxon>Pseudomonadati</taxon>
        <taxon>Pseudomonadota</taxon>
        <taxon>Alphaproteobacteria</taxon>
        <taxon>Hyphomicrobiales</taxon>
        <taxon>Brucellaceae</taxon>
        <taxon>Falsochrobactrum</taxon>
    </lineage>
</organism>